<comment type="similarity">
    <text evidence="1">Belongs to the HSP15 family.</text>
</comment>
<dbReference type="AlphaFoldDB" id="A0A9X4MJZ2"/>
<organism evidence="6 7">
    <name type="scientific">Thiovibrio frasassiensis</name>
    <dbReference type="NCBI Taxonomy" id="2984131"/>
    <lineage>
        <taxon>Bacteria</taxon>
        <taxon>Pseudomonadati</taxon>
        <taxon>Thermodesulfobacteriota</taxon>
        <taxon>Desulfobulbia</taxon>
        <taxon>Desulfobulbales</taxon>
        <taxon>Thiovibrionaceae</taxon>
        <taxon>Thiovibrio</taxon>
    </lineage>
</organism>
<dbReference type="EMBL" id="JAPHEH010000001">
    <property type="protein sequence ID" value="MDG4476923.1"/>
    <property type="molecule type" value="Genomic_DNA"/>
</dbReference>
<dbReference type="GO" id="GO:0003727">
    <property type="term" value="F:single-stranded RNA binding"/>
    <property type="evidence" value="ECO:0007669"/>
    <property type="project" value="InterPro"/>
</dbReference>
<evidence type="ECO:0000259" key="5">
    <source>
        <dbReference type="SMART" id="SM00363"/>
    </source>
</evidence>
<dbReference type="InterPro" id="IPR036986">
    <property type="entry name" value="S4_RNA-bd_sf"/>
</dbReference>
<dbReference type="InterPro" id="IPR025708">
    <property type="entry name" value="HSP15"/>
</dbReference>
<evidence type="ECO:0000256" key="1">
    <source>
        <dbReference type="ARBA" id="ARBA00008396"/>
    </source>
</evidence>
<evidence type="ECO:0000256" key="3">
    <source>
        <dbReference type="ARBA" id="ARBA00023125"/>
    </source>
</evidence>
<dbReference type="PIRSF" id="PIRSF016821">
    <property type="entry name" value="HSP15"/>
    <property type="match status" value="1"/>
</dbReference>
<dbReference type="RefSeq" id="WP_307633888.1">
    <property type="nucleotide sequence ID" value="NZ_JAPHEH010000001.1"/>
</dbReference>
<dbReference type="CDD" id="cd00165">
    <property type="entry name" value="S4"/>
    <property type="match status" value="1"/>
</dbReference>
<reference evidence="6" key="1">
    <citation type="journal article" date="2022" name="bioRxiv">
        <title>Thiovibrio frasassiensisgen. nov., sp. nov., an autotrophic, elemental sulfur disproportionating bacterium isolated from sulfidic karst sediment, and proposal of Thiovibrionaceae fam. nov.</title>
        <authorList>
            <person name="Aronson H."/>
            <person name="Thomas C."/>
            <person name="Bhattacharyya M."/>
            <person name="Eckstein S."/>
            <person name="Jensen S."/>
            <person name="Barco R."/>
            <person name="Macalady J."/>
            <person name="Amend J."/>
        </authorList>
    </citation>
    <scope>NUCLEOTIDE SEQUENCE</scope>
    <source>
        <strain evidence="6">RS19-109</strain>
    </source>
</reference>
<accession>A0A9X4MJZ2</accession>
<dbReference type="SMART" id="SM00363">
    <property type="entry name" value="S4"/>
    <property type="match status" value="1"/>
</dbReference>
<dbReference type="Gene3D" id="3.10.290.10">
    <property type="entry name" value="RNA-binding S4 domain"/>
    <property type="match status" value="1"/>
</dbReference>
<dbReference type="GO" id="GO:0034605">
    <property type="term" value="P:cellular response to heat"/>
    <property type="evidence" value="ECO:0007669"/>
    <property type="project" value="InterPro"/>
</dbReference>
<keyword evidence="7" id="KW-1185">Reference proteome</keyword>
<dbReference type="InterPro" id="IPR002942">
    <property type="entry name" value="S4_RNA-bd"/>
</dbReference>
<dbReference type="Proteomes" id="UP001154240">
    <property type="component" value="Unassembled WGS sequence"/>
</dbReference>
<name>A0A9X4MJZ2_9BACT</name>
<protein>
    <submittedName>
        <fullName evidence="6">S4 domain-containing protein</fullName>
    </submittedName>
</protein>
<dbReference type="GO" id="GO:0043023">
    <property type="term" value="F:ribosomal large subunit binding"/>
    <property type="evidence" value="ECO:0007669"/>
    <property type="project" value="InterPro"/>
</dbReference>
<evidence type="ECO:0000256" key="2">
    <source>
        <dbReference type="ARBA" id="ARBA00022884"/>
    </source>
</evidence>
<dbReference type="SUPFAM" id="SSF55174">
    <property type="entry name" value="Alpha-L RNA-binding motif"/>
    <property type="match status" value="1"/>
</dbReference>
<feature type="domain" description="RNA-binding S4" evidence="5">
    <location>
        <begin position="7"/>
        <end position="74"/>
    </location>
</feature>
<gene>
    <name evidence="6" type="ORF">OLX77_12230</name>
</gene>
<evidence type="ECO:0000256" key="4">
    <source>
        <dbReference type="PROSITE-ProRule" id="PRU00182"/>
    </source>
</evidence>
<evidence type="ECO:0000313" key="6">
    <source>
        <dbReference type="EMBL" id="MDG4476923.1"/>
    </source>
</evidence>
<dbReference type="Pfam" id="PF01479">
    <property type="entry name" value="S4"/>
    <property type="match status" value="1"/>
</dbReference>
<dbReference type="GO" id="GO:0003677">
    <property type="term" value="F:DNA binding"/>
    <property type="evidence" value="ECO:0007669"/>
    <property type="project" value="UniProtKB-KW"/>
</dbReference>
<keyword evidence="2 4" id="KW-0694">RNA-binding</keyword>
<sequence>MSEESQVRLDKWLWAARFFKTRALASQAVAGGKVQVGGLRVKPSRLLAVGDAVRIQKDQDEFAIVVRALSSQRRGAPEAQLLYEETPESIAARAQAREAQRLLRVVGAAPPGRPGKRDRRLIRRFIKKEQ</sequence>
<comment type="caution">
    <text evidence="6">The sequence shown here is derived from an EMBL/GenBank/DDBJ whole genome shotgun (WGS) entry which is preliminary data.</text>
</comment>
<proteinExistence type="inferred from homology"/>
<keyword evidence="3" id="KW-0238">DNA-binding</keyword>
<evidence type="ECO:0000313" key="7">
    <source>
        <dbReference type="Proteomes" id="UP001154240"/>
    </source>
</evidence>
<dbReference type="PROSITE" id="PS50889">
    <property type="entry name" value="S4"/>
    <property type="match status" value="1"/>
</dbReference>
<reference evidence="6" key="2">
    <citation type="submission" date="2022-10" db="EMBL/GenBank/DDBJ databases">
        <authorList>
            <person name="Aronson H.S."/>
        </authorList>
    </citation>
    <scope>NUCLEOTIDE SEQUENCE</scope>
    <source>
        <strain evidence="6">RS19-109</strain>
    </source>
</reference>